<accession>A0ABQ9KGD6</accession>
<evidence type="ECO:0000313" key="1">
    <source>
        <dbReference type="EMBL" id="KAJ9136323.1"/>
    </source>
</evidence>
<dbReference type="EMBL" id="JARPOI010000018">
    <property type="protein sequence ID" value="KAJ9136323.1"/>
    <property type="molecule type" value="Genomic_DNA"/>
</dbReference>
<dbReference type="PANTHER" id="PTHR35131">
    <property type="entry name" value="EXPRESSED PROTEIN"/>
    <property type="match status" value="1"/>
</dbReference>
<sequence length="130" mass="14431">MHYKASTIPTATRFPEKMAASTPVAIGTRGTVGSLVRKEIEYFTKIELNRCASSRKTQGQMVDMASSSGHSRPSFWSLTLNWKRKKRRGNNSGFLPSICSAVEVAETNRLNGIPGFSYRILTNDEKDTTV</sequence>
<evidence type="ECO:0000313" key="2">
    <source>
        <dbReference type="Proteomes" id="UP001174677"/>
    </source>
</evidence>
<keyword evidence="2" id="KW-1185">Reference proteome</keyword>
<organism evidence="1 2">
    <name type="scientific">Hevea brasiliensis</name>
    <name type="common">Para rubber tree</name>
    <name type="synonym">Siphonia brasiliensis</name>
    <dbReference type="NCBI Taxonomy" id="3981"/>
    <lineage>
        <taxon>Eukaryota</taxon>
        <taxon>Viridiplantae</taxon>
        <taxon>Streptophyta</taxon>
        <taxon>Embryophyta</taxon>
        <taxon>Tracheophyta</taxon>
        <taxon>Spermatophyta</taxon>
        <taxon>Magnoliopsida</taxon>
        <taxon>eudicotyledons</taxon>
        <taxon>Gunneridae</taxon>
        <taxon>Pentapetalae</taxon>
        <taxon>rosids</taxon>
        <taxon>fabids</taxon>
        <taxon>Malpighiales</taxon>
        <taxon>Euphorbiaceae</taxon>
        <taxon>Crotonoideae</taxon>
        <taxon>Micrandreae</taxon>
        <taxon>Hevea</taxon>
    </lineage>
</organism>
<gene>
    <name evidence="1" type="ORF">P3X46_033414</name>
</gene>
<comment type="caution">
    <text evidence="1">The sequence shown here is derived from an EMBL/GenBank/DDBJ whole genome shotgun (WGS) entry which is preliminary data.</text>
</comment>
<name>A0ABQ9KGD6_HEVBR</name>
<dbReference type="Proteomes" id="UP001174677">
    <property type="component" value="Chromosome 18"/>
</dbReference>
<reference evidence="1 2" key="1">
    <citation type="journal article" date="2023" name="Plant Biotechnol. J.">
        <title>Chromosome-level wild Hevea brasiliensis genome provides new tools for genomic-assisted breeding and valuable loci to elevate rubber yield.</title>
        <authorList>
            <person name="Cheng H."/>
            <person name="Song X."/>
            <person name="Hu Y."/>
            <person name="Wu T."/>
            <person name="Yang Q."/>
            <person name="An Z."/>
            <person name="Feng S."/>
            <person name="Deng Z."/>
            <person name="Wu W."/>
            <person name="Zeng X."/>
            <person name="Tu M."/>
            <person name="Wang X."/>
            <person name="Huang H."/>
        </authorList>
    </citation>
    <scope>NUCLEOTIDE SEQUENCE [LARGE SCALE GENOMIC DNA]</scope>
    <source>
        <strain evidence="1">MT/VB/25A 57/8</strain>
    </source>
</reference>
<protein>
    <submittedName>
        <fullName evidence="1">Uncharacterized protein</fullName>
    </submittedName>
</protein>
<proteinExistence type="predicted"/>
<dbReference type="PANTHER" id="PTHR35131:SF1">
    <property type="entry name" value="EXPRESSED PROTEIN"/>
    <property type="match status" value="1"/>
</dbReference>